<dbReference type="Gene3D" id="3.40.50.1820">
    <property type="entry name" value="alpha/beta hydrolase"/>
    <property type="match status" value="1"/>
</dbReference>
<dbReference type="EMBL" id="LYPB01000063">
    <property type="protein sequence ID" value="OAS18747.1"/>
    <property type="molecule type" value="Genomic_DNA"/>
</dbReference>
<sequence>MEQADSLRSQIVEVTRYNVDSLYVPYDMRESDWNGYVRTDFYVRGREAIVVAPKAAAPGRPWIWRTEFFDCFANADLALVERGWHIAYCRLSHMYGCDYALNHMDSFRVSVMEHFNLAAKPVLFGFSRGGLYAVRYAAAYSEHVTALYLDAPVLDIRSWPGGKGEGCGDPVSWAECLAIFNLTEEKAATYEIFPSCSVEKLVKAGIPIIQVAGDVDDVVPFSENGTKLDQLYRNLGGTIITIMKQGIGHHPHSLENPEPIIDFIENLHISI</sequence>
<dbReference type="AlphaFoldDB" id="A0A198AC57"/>
<gene>
    <name evidence="1" type="ORF">A8708_29390</name>
</gene>
<evidence type="ECO:0008006" key="3">
    <source>
        <dbReference type="Google" id="ProtNLM"/>
    </source>
</evidence>
<dbReference type="STRING" id="1850517.A8708_29390"/>
<dbReference type="Proteomes" id="UP000078454">
    <property type="component" value="Unassembled WGS sequence"/>
</dbReference>
<organism evidence="1 2">
    <name type="scientific">Paenibacillus oryzisoli</name>
    <dbReference type="NCBI Taxonomy" id="1850517"/>
    <lineage>
        <taxon>Bacteria</taxon>
        <taxon>Bacillati</taxon>
        <taxon>Bacillota</taxon>
        <taxon>Bacilli</taxon>
        <taxon>Bacillales</taxon>
        <taxon>Paenibacillaceae</taxon>
        <taxon>Paenibacillus</taxon>
    </lineage>
</organism>
<dbReference type="SUPFAM" id="SSF53474">
    <property type="entry name" value="alpha/beta-Hydrolases"/>
    <property type="match status" value="1"/>
</dbReference>
<name>A0A198AC57_9BACL</name>
<reference evidence="1 2" key="1">
    <citation type="submission" date="2016-05" db="EMBL/GenBank/DDBJ databases">
        <title>Paenibacillus sp. 1ZS3-15 nov., isolated from the rhizosphere soil.</title>
        <authorList>
            <person name="Zhang X.X."/>
            <person name="Zhang J."/>
        </authorList>
    </citation>
    <scope>NUCLEOTIDE SEQUENCE [LARGE SCALE GENOMIC DNA]</scope>
    <source>
        <strain evidence="1 2">1ZS3-15</strain>
    </source>
</reference>
<comment type="caution">
    <text evidence="1">The sequence shown here is derived from an EMBL/GenBank/DDBJ whole genome shotgun (WGS) entry which is preliminary data.</text>
</comment>
<protein>
    <recommendedName>
        <fullName evidence="3">Peptidase S9 prolyl oligopeptidase catalytic domain-containing protein</fullName>
    </recommendedName>
</protein>
<evidence type="ECO:0000313" key="2">
    <source>
        <dbReference type="Proteomes" id="UP000078454"/>
    </source>
</evidence>
<accession>A0A198AC57</accession>
<evidence type="ECO:0000313" key="1">
    <source>
        <dbReference type="EMBL" id="OAS18747.1"/>
    </source>
</evidence>
<dbReference type="InterPro" id="IPR029058">
    <property type="entry name" value="AB_hydrolase_fold"/>
</dbReference>
<keyword evidence="2" id="KW-1185">Reference proteome</keyword>
<proteinExistence type="predicted"/>